<comment type="caution">
    <text evidence="1">The sequence shown here is derived from an EMBL/GenBank/DDBJ whole genome shotgun (WGS) entry which is preliminary data.</text>
</comment>
<keyword evidence="2" id="KW-1185">Reference proteome</keyword>
<protein>
    <submittedName>
        <fullName evidence="1">Uncharacterized protein</fullName>
    </submittedName>
</protein>
<evidence type="ECO:0000313" key="2">
    <source>
        <dbReference type="Proteomes" id="UP000485880"/>
    </source>
</evidence>
<proteinExistence type="predicted"/>
<sequence length="81" mass="9423">MGWRHWGGGGSEAASRRDLARAENFRQMISRAWRIATLSAGVAAPRNDVKVYADKVIRSYNSIILPFERRKPQSFEWMERR</sequence>
<gene>
    <name evidence="1" type="ORF">MPC4_20059</name>
</gene>
<name>A0A8B6M614_METTU</name>
<accession>A0A8B6M614</accession>
<dbReference type="Proteomes" id="UP000485880">
    <property type="component" value="Unassembled WGS sequence"/>
</dbReference>
<organism evidence="1 2">
    <name type="scientific">Methylocella tundrae</name>
    <dbReference type="NCBI Taxonomy" id="227605"/>
    <lineage>
        <taxon>Bacteria</taxon>
        <taxon>Pseudomonadati</taxon>
        <taxon>Pseudomonadota</taxon>
        <taxon>Alphaproteobacteria</taxon>
        <taxon>Hyphomicrobiales</taxon>
        <taxon>Beijerinckiaceae</taxon>
        <taxon>Methylocella</taxon>
    </lineage>
</organism>
<reference evidence="1 2" key="1">
    <citation type="submission" date="2019-05" db="EMBL/GenBank/DDBJ databases">
        <authorList>
            <person name="Farhan Ul Haque M."/>
        </authorList>
    </citation>
    <scope>NUCLEOTIDE SEQUENCE [LARGE SCALE GENOMIC DNA]</scope>
    <source>
        <strain evidence="1">2</strain>
    </source>
</reference>
<dbReference type="AlphaFoldDB" id="A0A8B6M614"/>
<evidence type="ECO:0000313" key="1">
    <source>
        <dbReference type="EMBL" id="VTZ49849.1"/>
    </source>
</evidence>
<dbReference type="EMBL" id="CABFMQ020000076">
    <property type="protein sequence ID" value="VTZ49849.1"/>
    <property type="molecule type" value="Genomic_DNA"/>
</dbReference>